<evidence type="ECO:0000256" key="1">
    <source>
        <dbReference type="SAM" id="MobiDB-lite"/>
    </source>
</evidence>
<sequence>MEVEEEFTLFPQLEEDLRKLIWRYLLSGDSGRLLAFDANHNTVLPTKSLAQPCINREALAVFKVLFPLRLDVAGDLSSPLTLHPLKFLSKPREEWFTYQSPNDTMCGSVYINPDVDIFVLAPVLGFFCRWTSSVDSLCIRHMVEPYFLDEREVDPADDDDADYDEDDYDDDDDDDDDDGNSYNIIINDEDNNNNEDNTNVDPLEFCNMHQFFHKTATCVHLRHLSRVPTDYECAFTRYIIDGLSKRELLRRWSMRADVIYFNRKVIDDKDLMVEVPG</sequence>
<proteinExistence type="predicted"/>
<organism evidence="2 3">
    <name type="scientific">Seiridium cardinale</name>
    <dbReference type="NCBI Taxonomy" id="138064"/>
    <lineage>
        <taxon>Eukaryota</taxon>
        <taxon>Fungi</taxon>
        <taxon>Dikarya</taxon>
        <taxon>Ascomycota</taxon>
        <taxon>Pezizomycotina</taxon>
        <taxon>Sordariomycetes</taxon>
        <taxon>Xylariomycetidae</taxon>
        <taxon>Amphisphaeriales</taxon>
        <taxon>Sporocadaceae</taxon>
        <taxon>Seiridium</taxon>
    </lineage>
</organism>
<keyword evidence="3" id="KW-1185">Reference proteome</keyword>
<reference evidence="2 3" key="1">
    <citation type="submission" date="2024-02" db="EMBL/GenBank/DDBJ databases">
        <title>First draft genome assembly of two strains of Seiridium cardinale.</title>
        <authorList>
            <person name="Emiliani G."/>
            <person name="Scali E."/>
        </authorList>
    </citation>
    <scope>NUCLEOTIDE SEQUENCE [LARGE SCALE GENOMIC DNA]</scope>
    <source>
        <strain evidence="2 3">BM-138-000479</strain>
    </source>
</reference>
<comment type="caution">
    <text evidence="2">The sequence shown here is derived from an EMBL/GenBank/DDBJ whole genome shotgun (WGS) entry which is preliminary data.</text>
</comment>
<accession>A0ABR2X8U6</accession>
<dbReference type="Proteomes" id="UP001465668">
    <property type="component" value="Unassembled WGS sequence"/>
</dbReference>
<protein>
    <submittedName>
        <fullName evidence="2">Uncharacterized protein</fullName>
    </submittedName>
</protein>
<evidence type="ECO:0000313" key="2">
    <source>
        <dbReference type="EMBL" id="KAK9770066.1"/>
    </source>
</evidence>
<evidence type="ECO:0000313" key="3">
    <source>
        <dbReference type="Proteomes" id="UP001465668"/>
    </source>
</evidence>
<name>A0ABR2X8U6_9PEZI</name>
<gene>
    <name evidence="2" type="ORF">SCAR479_13255</name>
</gene>
<dbReference type="EMBL" id="JARVKM010000102">
    <property type="protein sequence ID" value="KAK9770066.1"/>
    <property type="molecule type" value="Genomic_DNA"/>
</dbReference>
<feature type="compositionally biased region" description="Acidic residues" evidence="1">
    <location>
        <begin position="155"/>
        <end position="179"/>
    </location>
</feature>
<feature type="region of interest" description="Disordered" evidence="1">
    <location>
        <begin position="153"/>
        <end position="196"/>
    </location>
</feature>